<dbReference type="Gene3D" id="3.40.1350.10">
    <property type="match status" value="1"/>
</dbReference>
<dbReference type="PANTHER" id="PTHR30547">
    <property type="entry name" value="UNCHARACTERIZED PROTEIN YHCG-RELATED"/>
    <property type="match status" value="1"/>
</dbReference>
<dbReference type="PANTHER" id="PTHR30547:SF5">
    <property type="entry name" value="NUCLEASE YHCG-RELATED"/>
    <property type="match status" value="1"/>
</dbReference>
<comment type="caution">
    <text evidence="3">The sequence shown here is derived from an EMBL/GenBank/DDBJ whole genome shotgun (WGS) entry which is preliminary data.</text>
</comment>
<feature type="domain" description="YhcG PDDEXK nuclease" evidence="1">
    <location>
        <begin position="199"/>
        <end position="351"/>
    </location>
</feature>
<accession>A0AAW5UTH6</accession>
<protein>
    <submittedName>
        <fullName evidence="3">PDDEXK nuclease domain-containing protein</fullName>
    </submittedName>
</protein>
<dbReference type="InterPro" id="IPR011856">
    <property type="entry name" value="tRNA_endonuc-like_dom_sf"/>
</dbReference>
<dbReference type="Pfam" id="PF06250">
    <property type="entry name" value="YhcG_C"/>
    <property type="match status" value="1"/>
</dbReference>
<evidence type="ECO:0000313" key="4">
    <source>
        <dbReference type="Proteomes" id="UP001209168"/>
    </source>
</evidence>
<evidence type="ECO:0000259" key="1">
    <source>
        <dbReference type="Pfam" id="PF06250"/>
    </source>
</evidence>
<dbReference type="InterPro" id="IPR009362">
    <property type="entry name" value="YhcG_C"/>
</dbReference>
<gene>
    <name evidence="3" type="ORF">ONT23_11560</name>
</gene>
<dbReference type="InterPro" id="IPR041527">
    <property type="entry name" value="YhcG_N"/>
</dbReference>
<reference evidence="3" key="1">
    <citation type="submission" date="2022-11" db="EMBL/GenBank/DDBJ databases">
        <title>Genomic repertoires linked with pathogenic potency of arthritogenic Prevotella copri isolated from the gut of rheumatoid arthritis patients.</title>
        <authorList>
            <person name="Nii T."/>
            <person name="Maeda Y."/>
            <person name="Motooka D."/>
            <person name="Naito M."/>
            <person name="Matsumoto Y."/>
            <person name="Ogawa T."/>
            <person name="Oguro-Igashira E."/>
            <person name="Kishikawa T."/>
            <person name="Yamashita M."/>
            <person name="Koizumi S."/>
            <person name="Kurakawa T."/>
            <person name="Okumura R."/>
            <person name="Kayama H."/>
            <person name="Murakami M."/>
            <person name="Sakaguchi T."/>
            <person name="Das B."/>
            <person name="Nakamura S."/>
            <person name="Okada Y."/>
            <person name="Kumanogoh A."/>
            <person name="Takeda K."/>
        </authorList>
    </citation>
    <scope>NUCLEOTIDE SEQUENCE</scope>
    <source>
        <strain evidence="3">H012_8</strain>
    </source>
</reference>
<dbReference type="Pfam" id="PF17761">
    <property type="entry name" value="DUF1016_N"/>
    <property type="match status" value="1"/>
</dbReference>
<dbReference type="EMBL" id="JAPDVH010000001">
    <property type="protein sequence ID" value="MCW4156154.1"/>
    <property type="molecule type" value="Genomic_DNA"/>
</dbReference>
<dbReference type="Proteomes" id="UP001209168">
    <property type="component" value="Unassembled WGS sequence"/>
</dbReference>
<dbReference type="AlphaFoldDB" id="A0AAW5UTH6"/>
<evidence type="ECO:0000259" key="2">
    <source>
        <dbReference type="Pfam" id="PF17761"/>
    </source>
</evidence>
<organism evidence="3 4">
    <name type="scientific">Segatella copri</name>
    <dbReference type="NCBI Taxonomy" id="165179"/>
    <lineage>
        <taxon>Bacteria</taxon>
        <taxon>Pseudomonadati</taxon>
        <taxon>Bacteroidota</taxon>
        <taxon>Bacteroidia</taxon>
        <taxon>Bacteroidales</taxon>
        <taxon>Prevotellaceae</taxon>
        <taxon>Segatella</taxon>
    </lineage>
</organism>
<evidence type="ECO:0000313" key="3">
    <source>
        <dbReference type="EMBL" id="MCW4156154.1"/>
    </source>
</evidence>
<feature type="domain" description="YhcG N-terminal" evidence="2">
    <location>
        <begin position="19"/>
        <end position="174"/>
    </location>
</feature>
<name>A0AAW5UTH6_9BACT</name>
<dbReference type="GO" id="GO:0003676">
    <property type="term" value="F:nucleic acid binding"/>
    <property type="evidence" value="ECO:0007669"/>
    <property type="project" value="InterPro"/>
</dbReference>
<proteinExistence type="predicted"/>
<sequence>MANEMIKTANNNEDLFSKVSALIEQTRSYVKTSVNTAEVYTKYYIGKYIVEYEQKGNIRAQYGKQVIKDLSQKLTERFGTGWSYPSLKNIKQFYLTYAERLNTDFSVESQKANHWLANSKTDEHQIFNLSWSHYLILMRVENPDARSFYEIECVQQQWSKRQLCRQVGSCLYERLALSRNKDEVMRLAKEGQTVEKASDVIKNPLTLEFLGLKPDAAYSESKLENAIISKMQQFLLELGKGFLFEARQKRFTFDEDNYYVDLVLYNRLLQCYVLIDLKIDKLTHQDLGQMQMYVNYFDRYIKQDFEKPTIGILLCKEKNDALVELTLPKDANIYASAYQLYLPDKNLLQAKVKEWIAEFEENNIN</sequence>
<dbReference type="InterPro" id="IPR053148">
    <property type="entry name" value="PD-DEXK-like_domain"/>
</dbReference>
<dbReference type="RefSeq" id="WP_264901561.1">
    <property type="nucleotide sequence ID" value="NZ_JAPDVH010000001.1"/>
</dbReference>